<proteinExistence type="predicted"/>
<reference evidence="2" key="2">
    <citation type="submission" date="2023-05" db="EMBL/GenBank/DDBJ databases">
        <authorList>
            <consortium name="Lawrence Berkeley National Laboratory"/>
            <person name="Steindorff A."/>
            <person name="Hensen N."/>
            <person name="Bonometti L."/>
            <person name="Westerberg I."/>
            <person name="Brannstrom I.O."/>
            <person name="Guillou S."/>
            <person name="Cros-Aarteil S."/>
            <person name="Calhoun S."/>
            <person name="Haridas S."/>
            <person name="Kuo A."/>
            <person name="Mondo S."/>
            <person name="Pangilinan J."/>
            <person name="Riley R."/>
            <person name="Labutti K."/>
            <person name="Andreopoulos B."/>
            <person name="Lipzen A."/>
            <person name="Chen C."/>
            <person name="Yanf M."/>
            <person name="Daum C."/>
            <person name="Ng V."/>
            <person name="Clum A."/>
            <person name="Ohm R."/>
            <person name="Martin F."/>
            <person name="Silar P."/>
            <person name="Natvig D."/>
            <person name="Lalanne C."/>
            <person name="Gautier V."/>
            <person name="Ament-Velasquez S.L."/>
            <person name="Kruys A."/>
            <person name="Hutchinson M.I."/>
            <person name="Powell A.J."/>
            <person name="Barry K."/>
            <person name="Miller A.N."/>
            <person name="Grigoriev I.V."/>
            <person name="Debuchy R."/>
            <person name="Gladieux P."/>
            <person name="Thoren M.H."/>
            <person name="Johannesson H."/>
        </authorList>
    </citation>
    <scope>NUCLEOTIDE SEQUENCE</scope>
    <source>
        <strain evidence="2">PSN243</strain>
    </source>
</reference>
<evidence type="ECO:0000313" key="3">
    <source>
        <dbReference type="Proteomes" id="UP001321760"/>
    </source>
</evidence>
<evidence type="ECO:0000256" key="1">
    <source>
        <dbReference type="SAM" id="MobiDB-lite"/>
    </source>
</evidence>
<protein>
    <submittedName>
        <fullName evidence="2">Uncharacterized protein</fullName>
    </submittedName>
</protein>
<comment type="caution">
    <text evidence="2">The sequence shown here is derived from an EMBL/GenBank/DDBJ whole genome shotgun (WGS) entry which is preliminary data.</text>
</comment>
<keyword evidence="3" id="KW-1185">Reference proteome</keyword>
<evidence type="ECO:0000313" key="2">
    <source>
        <dbReference type="EMBL" id="KAK4455071.1"/>
    </source>
</evidence>
<gene>
    <name evidence="2" type="ORF">QBC34DRAFT_107159</name>
</gene>
<dbReference type="EMBL" id="MU865915">
    <property type="protein sequence ID" value="KAK4455071.1"/>
    <property type="molecule type" value="Genomic_DNA"/>
</dbReference>
<reference evidence="2" key="1">
    <citation type="journal article" date="2023" name="Mol. Phylogenet. Evol.">
        <title>Genome-scale phylogeny and comparative genomics of the fungal order Sordariales.</title>
        <authorList>
            <person name="Hensen N."/>
            <person name="Bonometti L."/>
            <person name="Westerberg I."/>
            <person name="Brannstrom I.O."/>
            <person name="Guillou S."/>
            <person name="Cros-Aarteil S."/>
            <person name="Calhoun S."/>
            <person name="Haridas S."/>
            <person name="Kuo A."/>
            <person name="Mondo S."/>
            <person name="Pangilinan J."/>
            <person name="Riley R."/>
            <person name="LaButti K."/>
            <person name="Andreopoulos B."/>
            <person name="Lipzen A."/>
            <person name="Chen C."/>
            <person name="Yan M."/>
            <person name="Daum C."/>
            <person name="Ng V."/>
            <person name="Clum A."/>
            <person name="Steindorff A."/>
            <person name="Ohm R.A."/>
            <person name="Martin F."/>
            <person name="Silar P."/>
            <person name="Natvig D.O."/>
            <person name="Lalanne C."/>
            <person name="Gautier V."/>
            <person name="Ament-Velasquez S.L."/>
            <person name="Kruys A."/>
            <person name="Hutchinson M.I."/>
            <person name="Powell A.J."/>
            <person name="Barry K."/>
            <person name="Miller A.N."/>
            <person name="Grigoriev I.V."/>
            <person name="Debuchy R."/>
            <person name="Gladieux P."/>
            <person name="Hiltunen Thoren M."/>
            <person name="Johannesson H."/>
        </authorList>
    </citation>
    <scope>NUCLEOTIDE SEQUENCE</scope>
    <source>
        <strain evidence="2">PSN243</strain>
    </source>
</reference>
<organism evidence="2 3">
    <name type="scientific">Podospora aff. communis PSN243</name>
    <dbReference type="NCBI Taxonomy" id="3040156"/>
    <lineage>
        <taxon>Eukaryota</taxon>
        <taxon>Fungi</taxon>
        <taxon>Dikarya</taxon>
        <taxon>Ascomycota</taxon>
        <taxon>Pezizomycotina</taxon>
        <taxon>Sordariomycetes</taxon>
        <taxon>Sordariomycetidae</taxon>
        <taxon>Sordariales</taxon>
        <taxon>Podosporaceae</taxon>
        <taxon>Podospora</taxon>
    </lineage>
</organism>
<sequence length="297" mass="33132">MIPNMPTPKTLTTRWVHRILSRSSQQPVNVGARRRGPCGGVEVRTNNPPPHNQGPLSPPFPGGVTKGAESDLPMASLCSTPFTLGRRSFLLGAIYVRMPQTVYLGKLERLRQSLANSPFARRCTSSVSNQQFTHQSGSKGWHGWGMAHWRMAFHPSAWAGSGANTTDWKAGYFGRQHPSCPSRSRNAGKKPERRGLSKLKKPFVSSRGGFLLSLKLKGPHSLVLVFDAMGPPFTLRGESQCDGELTYFREVHHQTDWWAQTVRVNAFWRPAPLTGARARQARGRSSRWPRAARWGTW</sequence>
<feature type="region of interest" description="Disordered" evidence="1">
    <location>
        <begin position="24"/>
        <end position="62"/>
    </location>
</feature>
<accession>A0AAV9H578</accession>
<dbReference type="Proteomes" id="UP001321760">
    <property type="component" value="Unassembled WGS sequence"/>
</dbReference>
<feature type="region of interest" description="Disordered" evidence="1">
    <location>
        <begin position="174"/>
        <end position="197"/>
    </location>
</feature>
<feature type="region of interest" description="Disordered" evidence="1">
    <location>
        <begin position="278"/>
        <end position="297"/>
    </location>
</feature>
<feature type="compositionally biased region" description="Pro residues" evidence="1">
    <location>
        <begin position="47"/>
        <end position="61"/>
    </location>
</feature>
<name>A0AAV9H578_9PEZI</name>
<dbReference type="AlphaFoldDB" id="A0AAV9H578"/>